<accession>A0AAN6H5G4</accession>
<reference evidence="6" key="1">
    <citation type="submission" date="2023-06" db="EMBL/GenBank/DDBJ databases">
        <title>Black Yeasts Isolated from many extreme environments.</title>
        <authorList>
            <person name="Coleine C."/>
            <person name="Stajich J.E."/>
            <person name="Selbmann L."/>
        </authorList>
    </citation>
    <scope>NUCLEOTIDE SEQUENCE</scope>
    <source>
        <strain evidence="6">CCFEE 5200</strain>
    </source>
</reference>
<dbReference type="GO" id="GO:0005096">
    <property type="term" value="F:GTPase activator activity"/>
    <property type="evidence" value="ECO:0007669"/>
    <property type="project" value="TreeGrafter"/>
</dbReference>
<dbReference type="InterPro" id="IPR036390">
    <property type="entry name" value="WH_DNA-bd_sf"/>
</dbReference>
<dbReference type="PANTHER" id="PTHR23065">
    <property type="entry name" value="PROLINE-SERINE-THREONINE PHOSPHATASE INTERACTING PROTEIN 1"/>
    <property type="match status" value="1"/>
</dbReference>
<gene>
    <name evidence="6" type="primary">rga8_3</name>
    <name evidence="6" type="ORF">LTR91_021718</name>
</gene>
<dbReference type="Pfam" id="PF00610">
    <property type="entry name" value="DEP"/>
    <property type="match status" value="1"/>
</dbReference>
<feature type="region of interest" description="Disordered" evidence="2">
    <location>
        <begin position="682"/>
        <end position="1022"/>
    </location>
</feature>
<evidence type="ECO:0000259" key="5">
    <source>
        <dbReference type="PROSITE" id="PS51741"/>
    </source>
</evidence>
<dbReference type="FunFam" id="1.20.1270.60:FF:000050">
    <property type="entry name" value="RhoGAP and Fes/CIP4 domain protein"/>
    <property type="match status" value="1"/>
</dbReference>
<dbReference type="Pfam" id="PF00620">
    <property type="entry name" value="RhoGAP"/>
    <property type="match status" value="1"/>
</dbReference>
<dbReference type="EMBL" id="JAUJLE010000397">
    <property type="protein sequence ID" value="KAK0957733.1"/>
    <property type="molecule type" value="Genomic_DNA"/>
</dbReference>
<dbReference type="CDD" id="cd04399">
    <property type="entry name" value="RhoGAP_fRGD2"/>
    <property type="match status" value="1"/>
</dbReference>
<feature type="domain" description="DEP" evidence="3">
    <location>
        <begin position="219"/>
        <end position="296"/>
    </location>
</feature>
<feature type="compositionally biased region" description="Basic and acidic residues" evidence="2">
    <location>
        <begin position="833"/>
        <end position="843"/>
    </location>
</feature>
<feature type="compositionally biased region" description="Low complexity" evidence="2">
    <location>
        <begin position="714"/>
        <end position="723"/>
    </location>
</feature>
<sequence>MSSFASSFWSADYAAGLGVLFAKLKQGVQENEQLMTVARMRADAEDLYGQKLGDIEAATNKVEGGFQRDDGASTKKAYEGVRSEMNEASRNHRKIAANIRELVVSPFSRWCDQHAARIQNSQDDLHGRIKAYDRQAETVRQYKNAYFNKCRRVEDLEEEEKLAFKEPNPAGSAGVGSPKLSPASVPSIKVEEEAVEPEPIEIGDRTYQPDQLKKILTHALENMRLGETKVPILGTYQNVTSGAEITEYIQKHMDGTTVAYAERVGQDLVDNGFLRLIGNVGNTFANSSRMNYQWRPKAFQITGIPEKRPKMIGRTTTLASVNDSAPGSPVMGDRVSEYLGGWNPLNNAHPNETPGEKLRREAKDADERYKVSVRKLDGLRCNLEEAMVDHLKFMERCELDRLKAVKSVILDFSGAISNVIPSLQSTVDNMMLFQETVQPIGDVRYLLENYRTGSYIPKVTVYENYYNQVDEQTFGVDIEARARSDRKRVPLIVTTILTFLDSHYPDLEGDEARRSIWVVDVPLAATHHLRNQLNTGKPVQPELLEKYEIPIVASVLKLYFLELPDSLVSSHVYEIVKTIYNTTAQSTSESARVHIIQSTLGQLRLANIATLDALITHFTRLIELTSADDAYVANLSSVLAPCILRPKQESGLSMTERYNVRLVKDLFAHKNDIFGELKRQSSLTHTNSGATRQTRAISTDESRRREHMEERQRAIAAAQQAQAGSNRSRQPSPGPGSTRVPLPDGVGHRRDRSRGPDTRFPISTANIQGSSTKGLMSPTTSVSSSHRDSLNVPLTPPQPRTQTSPTPEYPRTNGTLHQPPPAEDEPAEPTTSRNERHANEASKRQSIPPTLSASISSPGDFMSPSHYYSNSIDSPTPTPTTTSTAPTSIAESTRSDAPPSHPPPNPPSKYKISNPDDSAADPQPSSPASKTTAASTTDNLPMKKDSLGRSSARGYPARKSTGGLARQSLVMGGAAAGKRDSVDSGSGYAQPPIESAAATMRAGETPGGAAGVQLEDKPMDFD</sequence>
<keyword evidence="7" id="KW-1185">Reference proteome</keyword>
<dbReference type="Gene3D" id="1.20.1270.60">
    <property type="entry name" value="Arfaptin homology (AH) domain/BAR domain"/>
    <property type="match status" value="2"/>
</dbReference>
<feature type="compositionally biased region" description="Polar residues" evidence="2">
    <location>
        <begin position="761"/>
        <end position="784"/>
    </location>
</feature>
<dbReference type="PROSITE" id="PS50238">
    <property type="entry name" value="RHOGAP"/>
    <property type="match status" value="1"/>
</dbReference>
<dbReference type="GO" id="GO:0005886">
    <property type="term" value="C:plasma membrane"/>
    <property type="evidence" value="ECO:0007669"/>
    <property type="project" value="TreeGrafter"/>
</dbReference>
<dbReference type="Pfam" id="PF00611">
    <property type="entry name" value="FCH"/>
    <property type="match status" value="1"/>
</dbReference>
<dbReference type="InterPro" id="IPR001060">
    <property type="entry name" value="FCH_dom"/>
</dbReference>
<evidence type="ECO:0000313" key="6">
    <source>
        <dbReference type="EMBL" id="KAK0957733.1"/>
    </source>
</evidence>
<dbReference type="SUPFAM" id="SSF103657">
    <property type="entry name" value="BAR/IMD domain-like"/>
    <property type="match status" value="1"/>
</dbReference>
<evidence type="ECO:0000259" key="3">
    <source>
        <dbReference type="PROSITE" id="PS50186"/>
    </source>
</evidence>
<dbReference type="GO" id="GO:0007010">
    <property type="term" value="P:cytoskeleton organization"/>
    <property type="evidence" value="ECO:0007669"/>
    <property type="project" value="TreeGrafter"/>
</dbReference>
<dbReference type="GO" id="GO:0005737">
    <property type="term" value="C:cytoplasm"/>
    <property type="evidence" value="ECO:0007669"/>
    <property type="project" value="TreeGrafter"/>
</dbReference>
<dbReference type="SUPFAM" id="SSF48350">
    <property type="entry name" value="GTPase activation domain, GAP"/>
    <property type="match status" value="1"/>
</dbReference>
<protein>
    <submittedName>
        <fullName evidence="6">Rho-GTPase-activating protein 8</fullName>
    </submittedName>
</protein>
<dbReference type="GO" id="GO:0000935">
    <property type="term" value="C:division septum"/>
    <property type="evidence" value="ECO:0007669"/>
    <property type="project" value="TreeGrafter"/>
</dbReference>
<dbReference type="FunFam" id="1.10.555.10:FF:000044">
    <property type="entry name" value="Rho-gtpase-activating protein 8"/>
    <property type="match status" value="1"/>
</dbReference>
<feature type="compositionally biased region" description="Low complexity" evidence="2">
    <location>
        <begin position="908"/>
        <end position="937"/>
    </location>
</feature>
<dbReference type="PROSITE" id="PS50186">
    <property type="entry name" value="DEP"/>
    <property type="match status" value="1"/>
</dbReference>
<dbReference type="SMART" id="SM00055">
    <property type="entry name" value="FCH"/>
    <property type="match status" value="1"/>
</dbReference>
<feature type="compositionally biased region" description="Basic and acidic residues" evidence="2">
    <location>
        <begin position="698"/>
        <end position="713"/>
    </location>
</feature>
<dbReference type="PANTHER" id="PTHR23065:SF17">
    <property type="entry name" value="RHO-GTPASE-ACTIVATING PROTEIN RGD2"/>
    <property type="match status" value="1"/>
</dbReference>
<dbReference type="InterPro" id="IPR031160">
    <property type="entry name" value="F_BAR_dom"/>
</dbReference>
<evidence type="ECO:0000313" key="7">
    <source>
        <dbReference type="Proteomes" id="UP001175353"/>
    </source>
</evidence>
<dbReference type="InterPro" id="IPR000591">
    <property type="entry name" value="DEP_dom"/>
</dbReference>
<feature type="compositionally biased region" description="Polar residues" evidence="2">
    <location>
        <begin position="682"/>
        <end position="697"/>
    </location>
</feature>
<comment type="caution">
    <text evidence="6">The sequence shown here is derived from an EMBL/GenBank/DDBJ whole genome shotgun (WGS) entry which is preliminary data.</text>
</comment>
<dbReference type="PROSITE" id="PS51741">
    <property type="entry name" value="F_BAR"/>
    <property type="match status" value="1"/>
</dbReference>
<dbReference type="InterPro" id="IPR027267">
    <property type="entry name" value="AH/BAR_dom_sf"/>
</dbReference>
<evidence type="ECO:0000256" key="1">
    <source>
        <dbReference type="PROSITE-ProRule" id="PRU01077"/>
    </source>
</evidence>
<organism evidence="6 7">
    <name type="scientific">Friedmanniomyces endolithicus</name>
    <dbReference type="NCBI Taxonomy" id="329885"/>
    <lineage>
        <taxon>Eukaryota</taxon>
        <taxon>Fungi</taxon>
        <taxon>Dikarya</taxon>
        <taxon>Ascomycota</taxon>
        <taxon>Pezizomycotina</taxon>
        <taxon>Dothideomycetes</taxon>
        <taxon>Dothideomycetidae</taxon>
        <taxon>Mycosphaerellales</taxon>
        <taxon>Teratosphaeriaceae</taxon>
        <taxon>Friedmanniomyces</taxon>
    </lineage>
</organism>
<keyword evidence="1" id="KW-0175">Coiled coil</keyword>
<evidence type="ECO:0000256" key="2">
    <source>
        <dbReference type="SAM" id="MobiDB-lite"/>
    </source>
</evidence>
<dbReference type="AlphaFoldDB" id="A0AAN6H5G4"/>
<dbReference type="InterPro" id="IPR008936">
    <property type="entry name" value="Rho_GTPase_activation_prot"/>
</dbReference>
<dbReference type="Proteomes" id="UP001175353">
    <property type="component" value="Unassembled WGS sequence"/>
</dbReference>
<dbReference type="SMART" id="SM00324">
    <property type="entry name" value="RhoGAP"/>
    <property type="match status" value="1"/>
</dbReference>
<proteinExistence type="predicted"/>
<feature type="compositionally biased region" description="Polar residues" evidence="2">
    <location>
        <begin position="844"/>
        <end position="857"/>
    </location>
</feature>
<dbReference type="Gene3D" id="1.10.555.10">
    <property type="entry name" value="Rho GTPase activation protein"/>
    <property type="match status" value="1"/>
</dbReference>
<dbReference type="GO" id="GO:0007264">
    <property type="term" value="P:small GTPase-mediated signal transduction"/>
    <property type="evidence" value="ECO:0007669"/>
    <property type="project" value="TreeGrafter"/>
</dbReference>
<feature type="domain" description="Rho-GAP" evidence="4">
    <location>
        <begin position="476"/>
        <end position="674"/>
    </location>
</feature>
<evidence type="ECO:0000259" key="4">
    <source>
        <dbReference type="PROSITE" id="PS50238"/>
    </source>
</evidence>
<feature type="compositionally biased region" description="Low complexity" evidence="2">
    <location>
        <begin position="879"/>
        <end position="892"/>
    </location>
</feature>
<name>A0AAN6H5G4_9PEZI</name>
<feature type="domain" description="F-BAR" evidence="5">
    <location>
        <begin position="1"/>
        <end position="442"/>
    </location>
</feature>
<dbReference type="InterPro" id="IPR000198">
    <property type="entry name" value="RhoGAP_dom"/>
</dbReference>
<dbReference type="SUPFAM" id="SSF46785">
    <property type="entry name" value="Winged helix' DNA-binding domain"/>
    <property type="match status" value="1"/>
</dbReference>